<reference evidence="1" key="1">
    <citation type="submission" date="2019-02" db="EMBL/GenBank/DDBJ databases">
        <authorList>
            <person name="Gruber-Vodicka R. H."/>
            <person name="Seah K. B. B."/>
        </authorList>
    </citation>
    <scope>NUCLEOTIDE SEQUENCE</scope>
    <source>
        <strain evidence="1">BECK_DK47</strain>
    </source>
</reference>
<proteinExistence type="predicted"/>
<dbReference type="EMBL" id="CAADEX010000282">
    <property type="protein sequence ID" value="VFJ70431.1"/>
    <property type="molecule type" value="Genomic_DNA"/>
</dbReference>
<name>A0A450TQQ7_9GAMM</name>
<evidence type="ECO:0000313" key="1">
    <source>
        <dbReference type="EMBL" id="VFJ70431.1"/>
    </source>
</evidence>
<sequence length="103" mass="11127">MSRMFPVTAMVSTFSIFPIISKYIDENLEPLALKPDHADEHKPGRTDVSDACLLGFVPCPPTYALQGSASNVTAPVSSRVVSMRCACIGFGIRCGVLFFSGFH</sequence>
<organism evidence="1">
    <name type="scientific">Candidatus Kentrum sp. DK</name>
    <dbReference type="NCBI Taxonomy" id="2126562"/>
    <lineage>
        <taxon>Bacteria</taxon>
        <taxon>Pseudomonadati</taxon>
        <taxon>Pseudomonadota</taxon>
        <taxon>Gammaproteobacteria</taxon>
        <taxon>Candidatus Kentrum</taxon>
    </lineage>
</organism>
<dbReference type="AlphaFoldDB" id="A0A450TQQ7"/>
<protein>
    <submittedName>
        <fullName evidence="1">Uncharacterized protein</fullName>
    </submittedName>
</protein>
<accession>A0A450TQQ7</accession>
<gene>
    <name evidence="1" type="ORF">BECKDK2373B_GA0170837_12823</name>
</gene>